<dbReference type="EMBL" id="JADQCH020000002">
    <property type="protein sequence ID" value="MEY2345388.1"/>
    <property type="molecule type" value="Genomic_DNA"/>
</dbReference>
<dbReference type="InterPro" id="IPR052552">
    <property type="entry name" value="YeaO-like"/>
</dbReference>
<dbReference type="Proteomes" id="UP000195540">
    <property type="component" value="Chromosome"/>
</dbReference>
<gene>
    <name evidence="1" type="ORF">AM402_02980</name>
    <name evidence="3" type="ORF">I3679_021350</name>
    <name evidence="4" type="ORF">NCTC11938_03346</name>
    <name evidence="2" type="ORF">PW210_001836</name>
</gene>
<evidence type="ECO:0000313" key="1">
    <source>
        <dbReference type="EMBL" id="ARX33147.1"/>
    </source>
</evidence>
<name>A0A1Z1SQ99_PROMI</name>
<dbReference type="PANTHER" id="PTHR36849:SF1">
    <property type="entry name" value="CYTOPLASMIC PROTEIN"/>
    <property type="match status" value="1"/>
</dbReference>
<dbReference type="OMA" id="RIYDHEQ"/>
<dbReference type="PANTHER" id="PTHR36849">
    <property type="entry name" value="CYTOPLASMIC PROTEIN-RELATED"/>
    <property type="match status" value="1"/>
</dbReference>
<evidence type="ECO:0000313" key="2">
    <source>
        <dbReference type="EMBL" id="EKW9776024.1"/>
    </source>
</evidence>
<dbReference type="OrthoDB" id="9790745at2"/>
<evidence type="ECO:0000313" key="4">
    <source>
        <dbReference type="EMBL" id="SUC39055.1"/>
    </source>
</evidence>
<dbReference type="AlphaFoldDB" id="A0A1Z1SQ99"/>
<proteinExistence type="predicted"/>
<protein>
    <submittedName>
        <fullName evidence="2">DUF488 family protein</fullName>
    </submittedName>
    <submittedName>
        <fullName evidence="1">MarR family transcriptional regulator</fullName>
    </submittedName>
    <submittedName>
        <fullName evidence="4">Uncharacterized conserved protein</fullName>
    </submittedName>
</protein>
<dbReference type="RefSeq" id="WP_004249056.1">
    <property type="nucleotide sequence ID" value="NZ_ABFCQN020000009.1"/>
</dbReference>
<sequence length="118" mass="14006">MITCKRVYDDKDGKHEGYRVLVDRLWPRGVKKSDFHYDEWNKALAPSTELRKWFHENGDFTQFTARYIKELEAIPESWQPLLKVAKEKPLVLLYSAKDEKQNNAVVLMEFLQKQCKTS</sequence>
<reference evidence="2" key="4">
    <citation type="submission" date="2023-06" db="EMBL/GenBank/DDBJ databases">
        <authorList>
            <consortium name="Clinical and Environmental Microbiology Branch: Whole genome sequencing antimicrobial resistance pathogens in the healthcare setting"/>
        </authorList>
    </citation>
    <scope>NUCLEOTIDE SEQUENCE</scope>
    <source>
        <strain evidence="2">Microbial</strain>
    </source>
</reference>
<reference evidence="4 6" key="2">
    <citation type="submission" date="2018-06" db="EMBL/GenBank/DDBJ databases">
        <authorList>
            <consortium name="Pathogen Informatics"/>
            <person name="Doyle S."/>
        </authorList>
    </citation>
    <scope>NUCLEOTIDE SEQUENCE [LARGE SCALE GENOMIC DNA]</scope>
    <source>
        <strain evidence="4 6">NCTC11938</strain>
    </source>
</reference>
<evidence type="ECO:0000313" key="3">
    <source>
        <dbReference type="EMBL" id="MEY2345388.1"/>
    </source>
</evidence>
<dbReference type="Proteomes" id="UP000254191">
    <property type="component" value="Unassembled WGS sequence"/>
</dbReference>
<dbReference type="EMBL" id="CP021694">
    <property type="protein sequence ID" value="ARX33147.1"/>
    <property type="molecule type" value="Genomic_DNA"/>
</dbReference>
<dbReference type="KEGG" id="pvl:AOB99_15890"/>
<dbReference type="Pfam" id="PF22752">
    <property type="entry name" value="DUF488-N3i"/>
    <property type="match status" value="1"/>
</dbReference>
<evidence type="ECO:0000313" key="5">
    <source>
        <dbReference type="Proteomes" id="UP000195540"/>
    </source>
</evidence>
<dbReference type="Proteomes" id="UP001171165">
    <property type="component" value="Unassembled WGS sequence"/>
</dbReference>
<evidence type="ECO:0000313" key="6">
    <source>
        <dbReference type="Proteomes" id="UP000254191"/>
    </source>
</evidence>
<organism evidence="2 7">
    <name type="scientific">Proteus mirabilis</name>
    <dbReference type="NCBI Taxonomy" id="584"/>
    <lineage>
        <taxon>Bacteria</taxon>
        <taxon>Pseudomonadati</taxon>
        <taxon>Pseudomonadota</taxon>
        <taxon>Gammaproteobacteria</taxon>
        <taxon>Enterobacterales</taxon>
        <taxon>Morganellaceae</taxon>
        <taxon>Proteus</taxon>
    </lineage>
</organism>
<dbReference type="GeneID" id="6803406"/>
<accession>A0A1Z1SQ99</accession>
<reference evidence="3" key="3">
    <citation type="submission" date="2021-05" db="EMBL/GenBank/DDBJ databases">
        <title>First report of NDM-5 and VEB-6 producing Proteus mirabilis isolated from blood of a sepsis patient in Kolkata, India.</title>
        <authorList>
            <person name="Halder G."/>
            <person name="Chaudhuri B."/>
            <person name="Dutta S."/>
        </authorList>
    </citation>
    <scope>NUCLEOTIDE SEQUENCE [LARGE SCALE GENOMIC DNA]</scope>
    <source>
        <strain evidence="3">7049</strain>
    </source>
</reference>
<evidence type="ECO:0000313" key="7">
    <source>
        <dbReference type="Proteomes" id="UP001171165"/>
    </source>
</evidence>
<dbReference type="EMBL" id="UGTS01000005">
    <property type="protein sequence ID" value="SUC39055.1"/>
    <property type="molecule type" value="Genomic_DNA"/>
</dbReference>
<reference evidence="1 5" key="1">
    <citation type="submission" date="2017-05" db="EMBL/GenBank/DDBJ databases">
        <title>Whole genome sequencing of Proteus mirabilis AR_0155.</title>
        <authorList>
            <person name="Conlan S."/>
            <person name="Thomas P.J."/>
            <person name="Mullikin J."/>
            <person name="Frank K.M."/>
            <person name="Segre J.A."/>
        </authorList>
    </citation>
    <scope>NUCLEOTIDE SEQUENCE [LARGE SCALE GENOMIC DNA]</scope>
    <source>
        <strain evidence="1 5">AR_0155</strain>
    </source>
</reference>
<dbReference type="EMBL" id="ABKSPD020000005">
    <property type="protein sequence ID" value="EKW9776024.1"/>
    <property type="molecule type" value="Genomic_DNA"/>
</dbReference>